<evidence type="ECO:0000313" key="1">
    <source>
        <dbReference type="EMBL" id="SER76566.1"/>
    </source>
</evidence>
<dbReference type="Gene3D" id="1.20.150.30">
    <property type="entry name" value="Zincin-like metallopeptidase, N-terminal domain"/>
    <property type="match status" value="1"/>
</dbReference>
<dbReference type="NCBIfam" id="TIGR03883">
    <property type="entry name" value="DUF2342_F420"/>
    <property type="match status" value="1"/>
</dbReference>
<keyword evidence="2" id="KW-1185">Reference proteome</keyword>
<dbReference type="PANTHER" id="PTHR39420:SF1">
    <property type="entry name" value="HYDROLASE"/>
    <property type="match status" value="1"/>
</dbReference>
<sequence>MGSAMPWVDWQAAVATACRVMPAGPAASQGERLDCVADLRQAAAHAPELVAEAARLPNRGEQVRELVVDRRGIVAANVSTAQELLRRLGLDARPPVSAPARTAGALRGQAIGVVLGAVAPRLLGQFDAFGPSQRLLLVAPNIMAVERQIGAVPKDFRAWVALHEQTHRVQFASAPWLLDWFVQQLARAIDDEPQTDLWTGLEARLTNWRRARARGMTWSAQLNNAASSPATVEVLDSIGAAMSLLEGHADVMMDRAALPVVPTLASIRSGFDRRRARKGPSSWLGRLIGMDSKLAQYRDGAKFCRAVIASGPGEDQGIELLNRVFEAPTMLPSFDELINPADWIARVGATRAP</sequence>
<gene>
    <name evidence="1" type="ORF">SAMN05443377_10969</name>
</gene>
<evidence type="ECO:0000313" key="2">
    <source>
        <dbReference type="Proteomes" id="UP000198815"/>
    </source>
</evidence>
<reference evidence="1 2" key="1">
    <citation type="submission" date="2016-10" db="EMBL/GenBank/DDBJ databases">
        <authorList>
            <person name="de Groot N.N."/>
        </authorList>
    </citation>
    <scope>NUCLEOTIDE SEQUENCE [LARGE SCALE GENOMIC DNA]</scope>
    <source>
        <strain evidence="1 2">DSM 16859</strain>
    </source>
</reference>
<dbReference type="InterPro" id="IPR018766">
    <property type="entry name" value="Zinicin_2"/>
</dbReference>
<dbReference type="SUPFAM" id="SSF55486">
    <property type="entry name" value="Metalloproteases ('zincins'), catalytic domain"/>
    <property type="match status" value="1"/>
</dbReference>
<dbReference type="EMBL" id="FOGZ01000009">
    <property type="protein sequence ID" value="SER76566.1"/>
    <property type="molecule type" value="Genomic_DNA"/>
</dbReference>
<dbReference type="PANTHER" id="PTHR39420">
    <property type="match status" value="1"/>
</dbReference>
<name>A0A1H9RV28_9ACTN</name>
<dbReference type="InterPro" id="IPR042271">
    <property type="entry name" value="Zinicin_2_N"/>
</dbReference>
<organism evidence="1 2">
    <name type="scientific">Propionibacterium cyclohexanicum</name>
    <dbReference type="NCBI Taxonomy" id="64702"/>
    <lineage>
        <taxon>Bacteria</taxon>
        <taxon>Bacillati</taxon>
        <taxon>Actinomycetota</taxon>
        <taxon>Actinomycetes</taxon>
        <taxon>Propionibacteriales</taxon>
        <taxon>Propionibacteriaceae</taxon>
        <taxon>Propionibacterium</taxon>
    </lineage>
</organism>
<dbReference type="NCBIfam" id="TIGR03624">
    <property type="entry name" value="putative hydrolase"/>
    <property type="match status" value="1"/>
</dbReference>
<dbReference type="Proteomes" id="UP000198815">
    <property type="component" value="Unassembled WGS sequence"/>
</dbReference>
<accession>A0A1H9RV28</accession>
<dbReference type="GO" id="GO:0016787">
    <property type="term" value="F:hydrolase activity"/>
    <property type="evidence" value="ECO:0007669"/>
    <property type="project" value="UniProtKB-KW"/>
</dbReference>
<keyword evidence="1" id="KW-0378">Hydrolase</keyword>
<proteinExistence type="predicted"/>
<dbReference type="RefSeq" id="WP_177170091.1">
    <property type="nucleotide sequence ID" value="NZ_FOGZ01000009.1"/>
</dbReference>
<dbReference type="STRING" id="64702.SAMN05443377_10969"/>
<dbReference type="InterPro" id="IPR022454">
    <property type="entry name" value="CHP03883_F420-assoc"/>
</dbReference>
<dbReference type="AlphaFoldDB" id="A0A1H9RV28"/>
<dbReference type="Pfam" id="PF10103">
    <property type="entry name" value="Zincin_2"/>
    <property type="match status" value="1"/>
</dbReference>
<protein>
    <submittedName>
        <fullName evidence="1">Putative hydrolase/uncharacterized protein, coenzyme F420 biosynthesis associated</fullName>
    </submittedName>
</protein>